<proteinExistence type="predicted"/>
<name>A0A094JYP3_9GAMM</name>
<evidence type="ECO:0000313" key="1">
    <source>
        <dbReference type="EMBL" id="KFZ37546.1"/>
    </source>
</evidence>
<reference evidence="1 2" key="1">
    <citation type="submission" date="2014-06" db="EMBL/GenBank/DDBJ databases">
        <title>Shewanella sp. YQH10.</title>
        <authorList>
            <person name="Liu Y."/>
            <person name="Zeng R."/>
        </authorList>
    </citation>
    <scope>NUCLEOTIDE SEQUENCE [LARGE SCALE GENOMIC DNA]</scope>
    <source>
        <strain evidence="1 2">YQH10</strain>
    </source>
</reference>
<sequence length="74" mass="8329">MANIASVANYIFTLAEILVYSQSLKIDRSHNIATLLSWQNANAIIALAHKKCTSFAETCSEIFYEIQQLLVHDQ</sequence>
<comment type="caution">
    <text evidence="1">The sequence shown here is derived from an EMBL/GenBank/DDBJ whole genome shotgun (WGS) entry which is preliminary data.</text>
</comment>
<dbReference type="EMBL" id="JPEO01000005">
    <property type="protein sequence ID" value="KFZ37546.1"/>
    <property type="molecule type" value="Genomic_DNA"/>
</dbReference>
<evidence type="ECO:0000313" key="2">
    <source>
        <dbReference type="Proteomes" id="UP000029264"/>
    </source>
</evidence>
<accession>A0A094JYP3</accession>
<dbReference type="AlphaFoldDB" id="A0A094JYP3"/>
<dbReference type="STRING" id="1515746.HR45_08945"/>
<protein>
    <submittedName>
        <fullName evidence="1">Uncharacterized protein</fullName>
    </submittedName>
</protein>
<keyword evidence="2" id="KW-1185">Reference proteome</keyword>
<dbReference type="Proteomes" id="UP000029264">
    <property type="component" value="Unassembled WGS sequence"/>
</dbReference>
<organism evidence="1 2">
    <name type="scientific">Shewanella mangrovi</name>
    <dbReference type="NCBI Taxonomy" id="1515746"/>
    <lineage>
        <taxon>Bacteria</taxon>
        <taxon>Pseudomonadati</taxon>
        <taxon>Pseudomonadota</taxon>
        <taxon>Gammaproteobacteria</taxon>
        <taxon>Alteromonadales</taxon>
        <taxon>Shewanellaceae</taxon>
        <taxon>Shewanella</taxon>
    </lineage>
</organism>
<gene>
    <name evidence="1" type="ORF">HR45_08945</name>
</gene>